<protein>
    <recommendedName>
        <fullName evidence="1">TraC-like domain-containing protein</fullName>
    </recommendedName>
</protein>
<name>K2F6I2_9BACT</name>
<dbReference type="InterPro" id="IPR058596">
    <property type="entry name" value="TraC-like_dom"/>
</dbReference>
<organism evidence="2">
    <name type="scientific">uncultured bacterium</name>
    <name type="common">gcode 4</name>
    <dbReference type="NCBI Taxonomy" id="1234023"/>
    <lineage>
        <taxon>Bacteria</taxon>
        <taxon>environmental samples</taxon>
    </lineage>
</organism>
<proteinExistence type="predicted"/>
<dbReference type="AlphaFoldDB" id="K2F6I2"/>
<dbReference type="EMBL" id="AMFJ01000715">
    <property type="protein sequence ID" value="EKE26676.1"/>
    <property type="molecule type" value="Genomic_DNA"/>
</dbReference>
<dbReference type="Pfam" id="PF26593">
    <property type="entry name" value="TraC-like"/>
    <property type="match status" value="1"/>
</dbReference>
<feature type="domain" description="TraC-like" evidence="1">
    <location>
        <begin position="38"/>
        <end position="222"/>
    </location>
</feature>
<gene>
    <name evidence="2" type="ORF">ACD_4C00199G0005</name>
</gene>
<evidence type="ECO:0000313" key="2">
    <source>
        <dbReference type="EMBL" id="EKE26676.1"/>
    </source>
</evidence>
<comment type="caution">
    <text evidence="2">The sequence shown here is derived from an EMBL/GenBank/DDBJ whole genome shotgun (WGS) entry which is preliminary data.</text>
</comment>
<evidence type="ECO:0000259" key="1">
    <source>
        <dbReference type="Pfam" id="PF26593"/>
    </source>
</evidence>
<accession>K2F6I2</accession>
<reference evidence="2" key="1">
    <citation type="journal article" date="2012" name="Science">
        <title>Fermentation, hydrogen, and sulfur metabolism in multiple uncultivated bacterial phyla.</title>
        <authorList>
            <person name="Wrighton K.C."/>
            <person name="Thomas B.C."/>
            <person name="Sharon I."/>
            <person name="Miller C.S."/>
            <person name="Castelle C.J."/>
            <person name="VerBerkmoes N.C."/>
            <person name="Wilkins M.J."/>
            <person name="Hettich R.L."/>
            <person name="Lipton M.S."/>
            <person name="Williams K.H."/>
            <person name="Long P.E."/>
            <person name="Banfield J.F."/>
        </authorList>
    </citation>
    <scope>NUCLEOTIDE SEQUENCE [LARGE SCALE GENOMIC DNA]</scope>
</reference>
<sequence>MDEKTTKSVKSAKKQIWDNTTQRYLPFSEIRDNLILMKDWSSRMVLKVNALNFNLKSEEEQDSIIYGYQRFLNSLSYPIQIVVRSLKVDIDWYINKLKNLAVKQSNSLLQEQTYRYIDFLINLVDMAQIMKKDFYIIVPYDSDENRSVKDSWMFWIFRSFWSAITQEETAFSIREKRKKHNDLKKANLERLNQIKTSLEQIWLKSSEVKKDDLIKLFINYYNPKVNTEIKIREDMDNFNVE</sequence>